<dbReference type="InterPro" id="IPR037198">
    <property type="entry name" value="MutL_C_sf"/>
</dbReference>
<name>A0AAD8DRR4_MYTSE</name>
<gene>
    <name evidence="2" type="ORF">PYW07_016627</name>
</gene>
<keyword evidence="3" id="KW-1185">Reference proteome</keyword>
<evidence type="ECO:0000313" key="2">
    <source>
        <dbReference type="EMBL" id="KAJ8719071.1"/>
    </source>
</evidence>
<accession>A0AAD8DRR4</accession>
<dbReference type="Gene3D" id="3.30.1540.20">
    <property type="entry name" value="MutL, C-terminal domain, dimerisation subdomain"/>
    <property type="match status" value="1"/>
</dbReference>
<dbReference type="SUPFAM" id="SSF118116">
    <property type="entry name" value="DNA mismatch repair protein MutL"/>
    <property type="match status" value="1"/>
</dbReference>
<evidence type="ECO:0000259" key="1">
    <source>
        <dbReference type="SMART" id="SM00853"/>
    </source>
</evidence>
<evidence type="ECO:0000313" key="3">
    <source>
        <dbReference type="Proteomes" id="UP001231518"/>
    </source>
</evidence>
<dbReference type="InterPro" id="IPR014790">
    <property type="entry name" value="MutL_C"/>
</dbReference>
<sequence>MDKILGSHLKKIGASQLQNGIKGKTVKRKLKKKINRSAIIPKLFHQNANKNKDDRNALIKSKAEVIISDPNNEQQIIQAPVNDSNKKKKYKTLVDSRHRKEKNKIPDPKKFRTKEAPIRTKNREMIGQVSLVNNRNKATVKQKHKLKKPEKIKVNNNKFKYLEDLDSVCKLSKIVAQKADLFLQNEIKRGKNIIHLKNANRKDKENNMILQNKHCAINDAVLANTNKHIIEKYIMKKLKAKSYKTTYDLIETVLKSPLELNNAMENTMSEELYRHFYKPNETLRCVTTAPKRHAWTNEYICSEYTTNDRDKNEVSQYIDDISTQFKTCSEYKEKYSKYTSIYGQDEISDFLPHLSEKLQFINEEDMTYSQNQNIYCTQKETSYNELSVPLRVLTYDSHQYHKHEGFTKNGTKNFYTINKKQNLRFISKESRDNFVTYNDFKHKFKKPFRTVSNKQTKTFDTHIMRQTIDESYIIEYSKSYDKNYNVECNQKLLSSVNFNNDSNKSAITVSYEPVSSIKDLNPDFGNTYTVHSTYSNTNSITKIQSKELMHTYSINDYHSEVNEDVIGSRKTKHDFTNNSKNFNIVFVSKSQQRSEPSIHSCNINVEPLDVCETIFDEIGSGEREFDVTFNENNQLNDSLYGNIKDREEEEHVKNRRITINQGNDSVSDNISHHFSRAVKYIQSNSMHKVIDDNLQDPIVRTQNEKTDVAPENFPSLGWSVKSNLNMDCNFENNFNLKYRPRFVPKGMSQIFENCNNKTACAYDMDKDYYEDSIYNNFANDVQINSEIYEPIIQNVEDLTTKNIQKFQNKIKKDNASLVFDESSLKNAKVLGQADCKFIVAIMKKRSEQSKEESEYLILFDQHAVHERIRLEKNLADYLNHERWTSVAVDNIIMKMSKDELLYLHNYKDKFTQLGLQWTITKDCEVTIHSIPEAILGKNPREVEKVIKAVRNLIIEEIHIIKSQKGCVSLYPKSIMDLVFSESCRYAIKFGDQLSKRDCVKLVNDLSNCKTPFQCAHGRPVMAVIMDIIADKRTYKINTEALRRFKQRNTRK</sequence>
<dbReference type="InterPro" id="IPR042120">
    <property type="entry name" value="MutL_C_dimsub"/>
</dbReference>
<dbReference type="Pfam" id="PF08676">
    <property type="entry name" value="MutL_C"/>
    <property type="match status" value="1"/>
</dbReference>
<feature type="domain" description="MutL C-terminal dimerisation" evidence="1">
    <location>
        <begin position="829"/>
        <end position="993"/>
    </location>
</feature>
<organism evidence="2 3">
    <name type="scientific">Mythimna separata</name>
    <name type="common">Oriental armyworm</name>
    <name type="synonym">Pseudaletia separata</name>
    <dbReference type="NCBI Taxonomy" id="271217"/>
    <lineage>
        <taxon>Eukaryota</taxon>
        <taxon>Metazoa</taxon>
        <taxon>Ecdysozoa</taxon>
        <taxon>Arthropoda</taxon>
        <taxon>Hexapoda</taxon>
        <taxon>Insecta</taxon>
        <taxon>Pterygota</taxon>
        <taxon>Neoptera</taxon>
        <taxon>Endopterygota</taxon>
        <taxon>Lepidoptera</taxon>
        <taxon>Glossata</taxon>
        <taxon>Ditrysia</taxon>
        <taxon>Noctuoidea</taxon>
        <taxon>Noctuidae</taxon>
        <taxon>Noctuinae</taxon>
        <taxon>Hadenini</taxon>
        <taxon>Mythimna</taxon>
    </lineage>
</organism>
<comment type="caution">
    <text evidence="2">The sequence shown here is derived from an EMBL/GenBank/DDBJ whole genome shotgun (WGS) entry which is preliminary data.</text>
</comment>
<dbReference type="PANTHER" id="PTHR10073:SF47">
    <property type="entry name" value="DNA MISMATCH REPAIR PROTEIN MLH3"/>
    <property type="match status" value="1"/>
</dbReference>
<protein>
    <recommendedName>
        <fullName evidence="1">MutL C-terminal dimerisation domain-containing protein</fullName>
    </recommendedName>
</protein>
<dbReference type="Gene3D" id="3.30.1370.100">
    <property type="entry name" value="MutL, C-terminal domain, regulatory subdomain"/>
    <property type="match status" value="1"/>
</dbReference>
<dbReference type="PANTHER" id="PTHR10073">
    <property type="entry name" value="DNA MISMATCH REPAIR PROTEIN MLH, PMS, MUTL"/>
    <property type="match status" value="1"/>
</dbReference>
<dbReference type="SMART" id="SM00853">
    <property type="entry name" value="MutL_C"/>
    <property type="match status" value="1"/>
</dbReference>
<reference evidence="2" key="1">
    <citation type="submission" date="2023-03" db="EMBL/GenBank/DDBJ databases">
        <title>Chromosome-level genomes of two armyworms, Mythimna separata and Mythimna loreyi, provide insights into the biosynthesis and reception of sex pheromones.</title>
        <authorList>
            <person name="Zhao H."/>
        </authorList>
    </citation>
    <scope>NUCLEOTIDE SEQUENCE</scope>
    <source>
        <strain evidence="2">BeijingLab</strain>
        <tissue evidence="2">Pupa</tissue>
    </source>
</reference>
<dbReference type="InterPro" id="IPR038973">
    <property type="entry name" value="MutL/Mlh/Pms-like"/>
</dbReference>
<proteinExistence type="predicted"/>
<dbReference type="GO" id="GO:0016887">
    <property type="term" value="F:ATP hydrolysis activity"/>
    <property type="evidence" value="ECO:0007669"/>
    <property type="project" value="InterPro"/>
</dbReference>
<dbReference type="GO" id="GO:0032300">
    <property type="term" value="C:mismatch repair complex"/>
    <property type="evidence" value="ECO:0007669"/>
    <property type="project" value="InterPro"/>
</dbReference>
<dbReference type="GO" id="GO:0006298">
    <property type="term" value="P:mismatch repair"/>
    <property type="evidence" value="ECO:0007669"/>
    <property type="project" value="InterPro"/>
</dbReference>
<dbReference type="GO" id="GO:0005524">
    <property type="term" value="F:ATP binding"/>
    <property type="evidence" value="ECO:0007669"/>
    <property type="project" value="InterPro"/>
</dbReference>
<dbReference type="Proteomes" id="UP001231518">
    <property type="component" value="Chromosome 8"/>
</dbReference>
<dbReference type="InterPro" id="IPR042121">
    <property type="entry name" value="MutL_C_regsub"/>
</dbReference>
<dbReference type="AlphaFoldDB" id="A0AAD8DRR4"/>
<dbReference type="GO" id="GO:0140664">
    <property type="term" value="F:ATP-dependent DNA damage sensor activity"/>
    <property type="evidence" value="ECO:0007669"/>
    <property type="project" value="InterPro"/>
</dbReference>
<dbReference type="EMBL" id="JARGEI010000015">
    <property type="protein sequence ID" value="KAJ8719071.1"/>
    <property type="molecule type" value="Genomic_DNA"/>
</dbReference>